<dbReference type="GeneID" id="77145392"/>
<dbReference type="Gene3D" id="2.60.40.420">
    <property type="entry name" value="Cupredoxins - blue copper proteins"/>
    <property type="match status" value="1"/>
</dbReference>
<sequence length="139" mass="14465">MSKTNLVLVLLLIAVSAACAGCAGPAATAEPTAQQTSQPTAQPTAEPTAQPTIEPTSPTPAANVTISGSAFSPDTVTIPVHGSVTWTNEESLVHTVEFDGQQSGTMGRGEQYTRTFDTPGTYEYVCGIHPFMKGKVIVQ</sequence>
<dbReference type="InterPro" id="IPR008972">
    <property type="entry name" value="Cupredoxin"/>
</dbReference>
<accession>Q0W706</accession>
<dbReference type="eggNOG" id="arCOG02926">
    <property type="taxonomic scope" value="Archaea"/>
</dbReference>
<dbReference type="Pfam" id="PF13473">
    <property type="entry name" value="Cupredoxin_1"/>
    <property type="match status" value="1"/>
</dbReference>
<dbReference type="AlphaFoldDB" id="Q0W706"/>
<feature type="region of interest" description="Disordered" evidence="1">
    <location>
        <begin position="30"/>
        <end position="68"/>
    </location>
</feature>
<dbReference type="RefSeq" id="WP_012036665.1">
    <property type="nucleotide sequence ID" value="NC_009464.1"/>
</dbReference>
<dbReference type="OrthoDB" id="11836at2157"/>
<dbReference type="PANTHER" id="PTHR36507">
    <property type="entry name" value="BLL1555 PROTEIN"/>
    <property type="match status" value="1"/>
</dbReference>
<dbReference type="InterPro" id="IPR028096">
    <property type="entry name" value="EfeO_Cupredoxin"/>
</dbReference>
<keyword evidence="4" id="KW-1185">Reference proteome</keyword>
<evidence type="ECO:0000313" key="3">
    <source>
        <dbReference type="EMBL" id="CAJ35837.1"/>
    </source>
</evidence>
<feature type="compositionally biased region" description="Polar residues" evidence="1">
    <location>
        <begin position="53"/>
        <end position="68"/>
    </location>
</feature>
<name>Q0W706_METAR</name>
<proteinExistence type="predicted"/>
<dbReference type="KEGG" id="rci:RCIX398"/>
<gene>
    <name evidence="3" type="ORF">RCIX398</name>
</gene>
<dbReference type="InterPro" id="IPR052721">
    <property type="entry name" value="ET_Amicyanin"/>
</dbReference>
<dbReference type="STRING" id="351160.RCIX398"/>
<dbReference type="PROSITE" id="PS51257">
    <property type="entry name" value="PROKAR_LIPOPROTEIN"/>
    <property type="match status" value="1"/>
</dbReference>
<evidence type="ECO:0000256" key="1">
    <source>
        <dbReference type="SAM" id="MobiDB-lite"/>
    </source>
</evidence>
<dbReference type="Proteomes" id="UP000000663">
    <property type="component" value="Chromosome"/>
</dbReference>
<dbReference type="PANTHER" id="PTHR36507:SF1">
    <property type="entry name" value="BLL1555 PROTEIN"/>
    <property type="match status" value="1"/>
</dbReference>
<organism evidence="3 4">
    <name type="scientific">Methanocella arvoryzae (strain DSM 22066 / NBRC 105507 / MRE50)</name>
    <dbReference type="NCBI Taxonomy" id="351160"/>
    <lineage>
        <taxon>Archaea</taxon>
        <taxon>Methanobacteriati</taxon>
        <taxon>Methanobacteriota</taxon>
        <taxon>Stenosarchaea group</taxon>
        <taxon>Methanomicrobia</taxon>
        <taxon>Methanocellales</taxon>
        <taxon>Methanocellaceae</taxon>
        <taxon>Methanocella</taxon>
    </lineage>
</organism>
<evidence type="ECO:0000259" key="2">
    <source>
        <dbReference type="Pfam" id="PF13473"/>
    </source>
</evidence>
<dbReference type="SUPFAM" id="SSF49503">
    <property type="entry name" value="Cupredoxins"/>
    <property type="match status" value="1"/>
</dbReference>
<evidence type="ECO:0000313" key="4">
    <source>
        <dbReference type="Proteomes" id="UP000000663"/>
    </source>
</evidence>
<protein>
    <submittedName>
        <fullName evidence="3">Predicted plastocyanin-like protein</fullName>
    </submittedName>
</protein>
<feature type="compositionally biased region" description="Low complexity" evidence="1">
    <location>
        <begin position="30"/>
        <end position="52"/>
    </location>
</feature>
<feature type="domain" description="EfeO-type cupredoxin-like" evidence="2">
    <location>
        <begin position="56"/>
        <end position="138"/>
    </location>
</feature>
<dbReference type="EMBL" id="AM114193">
    <property type="protein sequence ID" value="CAJ35837.1"/>
    <property type="molecule type" value="Genomic_DNA"/>
</dbReference>
<reference evidence="3 4" key="1">
    <citation type="journal article" date="2006" name="Science">
        <title>Genome of rice cluster I archaea -- the key methane producers in the rice rhizosphere.</title>
        <authorList>
            <person name="Erkel C."/>
            <person name="Kube M."/>
            <person name="Reinhardt R."/>
            <person name="Liesack W."/>
        </authorList>
    </citation>
    <scope>NUCLEOTIDE SEQUENCE [LARGE SCALE GENOMIC DNA]</scope>
    <source>
        <strain evidence="4">DSM 22066 / NBRC 105507 / MRE50</strain>
    </source>
</reference>